<accession>A0A9N9BM51</accession>
<proteinExistence type="predicted"/>
<comment type="caution">
    <text evidence="1">The sequence shown here is derived from an EMBL/GenBank/DDBJ whole genome shotgun (WGS) entry which is preliminary data.</text>
</comment>
<evidence type="ECO:0000313" key="2">
    <source>
        <dbReference type="Proteomes" id="UP000789405"/>
    </source>
</evidence>
<protein>
    <submittedName>
        <fullName evidence="1">15548_t:CDS:1</fullName>
    </submittedName>
</protein>
<dbReference type="Proteomes" id="UP000789405">
    <property type="component" value="Unassembled WGS sequence"/>
</dbReference>
<reference evidence="1" key="1">
    <citation type="submission" date="2021-06" db="EMBL/GenBank/DDBJ databases">
        <authorList>
            <person name="Kallberg Y."/>
            <person name="Tangrot J."/>
            <person name="Rosling A."/>
        </authorList>
    </citation>
    <scope>NUCLEOTIDE SEQUENCE</scope>
    <source>
        <strain evidence="1">MA453B</strain>
    </source>
</reference>
<keyword evidence="2" id="KW-1185">Reference proteome</keyword>
<dbReference type="EMBL" id="CAJVPY010002745">
    <property type="protein sequence ID" value="CAG8570728.1"/>
    <property type="molecule type" value="Genomic_DNA"/>
</dbReference>
<sequence length="58" mass="6375">MPELLDKVKIGAWDSTPALNNKPKILLGEDTLVNNIIKNVFYSGAHKGIETLIMPKLA</sequence>
<gene>
    <name evidence="1" type="ORF">DERYTH_LOCUS6195</name>
</gene>
<name>A0A9N9BM51_9GLOM</name>
<dbReference type="AlphaFoldDB" id="A0A9N9BM51"/>
<organism evidence="1 2">
    <name type="scientific">Dentiscutata erythropus</name>
    <dbReference type="NCBI Taxonomy" id="1348616"/>
    <lineage>
        <taxon>Eukaryota</taxon>
        <taxon>Fungi</taxon>
        <taxon>Fungi incertae sedis</taxon>
        <taxon>Mucoromycota</taxon>
        <taxon>Glomeromycotina</taxon>
        <taxon>Glomeromycetes</taxon>
        <taxon>Diversisporales</taxon>
        <taxon>Gigasporaceae</taxon>
        <taxon>Dentiscutata</taxon>
    </lineage>
</organism>
<evidence type="ECO:0000313" key="1">
    <source>
        <dbReference type="EMBL" id="CAG8570728.1"/>
    </source>
</evidence>